<keyword evidence="3" id="KW-1185">Reference proteome</keyword>
<feature type="compositionally biased region" description="Basic and acidic residues" evidence="1">
    <location>
        <begin position="7"/>
        <end position="27"/>
    </location>
</feature>
<organism evidence="2 3">
    <name type="scientific">Melipona bicolor</name>
    <dbReference type="NCBI Taxonomy" id="60889"/>
    <lineage>
        <taxon>Eukaryota</taxon>
        <taxon>Metazoa</taxon>
        <taxon>Ecdysozoa</taxon>
        <taxon>Arthropoda</taxon>
        <taxon>Hexapoda</taxon>
        <taxon>Insecta</taxon>
        <taxon>Pterygota</taxon>
        <taxon>Neoptera</taxon>
        <taxon>Endopterygota</taxon>
        <taxon>Hymenoptera</taxon>
        <taxon>Apocrita</taxon>
        <taxon>Aculeata</taxon>
        <taxon>Apoidea</taxon>
        <taxon>Anthophila</taxon>
        <taxon>Apidae</taxon>
        <taxon>Melipona</taxon>
    </lineage>
</organism>
<proteinExistence type="predicted"/>
<feature type="region of interest" description="Disordered" evidence="1">
    <location>
        <begin position="1"/>
        <end position="27"/>
    </location>
</feature>
<dbReference type="EMBL" id="JAHYIQ010000002">
    <property type="protein sequence ID" value="KAK1135240.1"/>
    <property type="molecule type" value="Genomic_DNA"/>
</dbReference>
<evidence type="ECO:0000313" key="2">
    <source>
        <dbReference type="EMBL" id="KAK1135240.1"/>
    </source>
</evidence>
<protein>
    <submittedName>
        <fullName evidence="2">Uncharacterized protein</fullName>
    </submittedName>
</protein>
<evidence type="ECO:0000256" key="1">
    <source>
        <dbReference type="SAM" id="MobiDB-lite"/>
    </source>
</evidence>
<accession>A0AA40KW59</accession>
<dbReference type="Proteomes" id="UP001177670">
    <property type="component" value="Unassembled WGS sequence"/>
</dbReference>
<reference evidence="2" key="1">
    <citation type="submission" date="2021-10" db="EMBL/GenBank/DDBJ databases">
        <title>Melipona bicolor Genome sequencing and assembly.</title>
        <authorList>
            <person name="Araujo N.S."/>
            <person name="Arias M.C."/>
        </authorList>
    </citation>
    <scope>NUCLEOTIDE SEQUENCE</scope>
    <source>
        <strain evidence="2">USP_2M_L1-L4_2017</strain>
        <tissue evidence="2">Whole body</tissue>
    </source>
</reference>
<dbReference type="AlphaFoldDB" id="A0AA40KW59"/>
<gene>
    <name evidence="2" type="ORF">K0M31_008011</name>
</gene>
<evidence type="ECO:0000313" key="3">
    <source>
        <dbReference type="Proteomes" id="UP001177670"/>
    </source>
</evidence>
<comment type="caution">
    <text evidence="2">The sequence shown here is derived from an EMBL/GenBank/DDBJ whole genome shotgun (WGS) entry which is preliminary data.</text>
</comment>
<name>A0AA40KW59_9HYME</name>
<sequence length="84" mass="10118">MTIEAQQRLRDGASRYDHSRRSRLNEQERMYMEDVEEQKARRGYRTAELDSLQRHEVERGSDLQHQAYRQRYVKHSLVLASLVV</sequence>